<feature type="active site" description="Nucleophile" evidence="6">
    <location>
        <position position="1763"/>
    </location>
</feature>
<dbReference type="PRINTS" id="PR01210">
    <property type="entry name" value="GGTRANSPTASE"/>
</dbReference>
<dbReference type="GO" id="GO:0005886">
    <property type="term" value="C:plasma membrane"/>
    <property type="evidence" value="ECO:0007669"/>
    <property type="project" value="TreeGrafter"/>
</dbReference>
<dbReference type="Pfam" id="PF01019">
    <property type="entry name" value="G_glu_transpept"/>
    <property type="match status" value="1"/>
</dbReference>
<evidence type="ECO:0000313" key="11">
    <source>
        <dbReference type="Proteomes" id="UP000095280"/>
    </source>
</evidence>
<keyword evidence="11" id="KW-1185">Reference proteome</keyword>
<feature type="transmembrane region" description="Helical" evidence="9">
    <location>
        <begin position="2231"/>
        <end position="2252"/>
    </location>
</feature>
<evidence type="ECO:0000256" key="6">
    <source>
        <dbReference type="PIRSR" id="PIRSR600101-1"/>
    </source>
</evidence>
<evidence type="ECO:0000313" key="12">
    <source>
        <dbReference type="WBParaSite" id="maker-uti_cns_0013397-snap-gene-0.4-mRNA-1"/>
    </source>
</evidence>
<evidence type="ECO:0000256" key="4">
    <source>
        <dbReference type="ARBA" id="ARBA00023136"/>
    </source>
</evidence>
<dbReference type="Gene3D" id="1.20.1070.10">
    <property type="entry name" value="Rhodopsin 7-helix transmembrane proteins"/>
    <property type="match status" value="1"/>
</dbReference>
<accession>A0A1I8IJH8</accession>
<evidence type="ECO:0000256" key="2">
    <source>
        <dbReference type="ARBA" id="ARBA00022692"/>
    </source>
</evidence>
<dbReference type="GO" id="GO:0006751">
    <property type="term" value="P:glutathione catabolic process"/>
    <property type="evidence" value="ECO:0007669"/>
    <property type="project" value="InterPro"/>
</dbReference>
<dbReference type="SUPFAM" id="SSF81321">
    <property type="entry name" value="Family A G protein-coupled receptor-like"/>
    <property type="match status" value="1"/>
</dbReference>
<dbReference type="InterPro" id="IPR000101">
    <property type="entry name" value="GGT_peptidase"/>
</dbReference>
<evidence type="ECO:0000256" key="8">
    <source>
        <dbReference type="SAM" id="MobiDB-lite"/>
    </source>
</evidence>
<feature type="region of interest" description="Disordered" evidence="8">
    <location>
        <begin position="201"/>
        <end position="250"/>
    </location>
</feature>
<evidence type="ECO:0000256" key="1">
    <source>
        <dbReference type="ARBA" id="ARBA00004370"/>
    </source>
</evidence>
<keyword evidence="5" id="KW-0800">Toxin</keyword>
<feature type="transmembrane region" description="Helical" evidence="9">
    <location>
        <begin position="2272"/>
        <end position="2291"/>
    </location>
</feature>
<dbReference type="FunFam" id="3.60.20.40:FF:000001">
    <property type="entry name" value="Gamma-glutamyltranspeptidase 1"/>
    <property type="match status" value="1"/>
</dbReference>
<evidence type="ECO:0000256" key="7">
    <source>
        <dbReference type="PIRSR" id="PIRSR600101-2"/>
    </source>
</evidence>
<keyword evidence="5" id="KW-1199">Hemostasis impairing toxin</keyword>
<dbReference type="PANTHER" id="PTHR11686:SF9">
    <property type="entry name" value="RE13973P"/>
    <property type="match status" value="1"/>
</dbReference>
<feature type="transmembrane region" description="Helical" evidence="9">
    <location>
        <begin position="2174"/>
        <end position="2200"/>
    </location>
</feature>
<protein>
    <submittedName>
        <fullName evidence="12">G_PROTEIN_RECEP_F1_2 domain-containing protein</fullName>
    </submittedName>
</protein>
<dbReference type="SUPFAM" id="SSF56235">
    <property type="entry name" value="N-terminal nucleophile aminohydrolases (Ntn hydrolases)"/>
    <property type="match status" value="1"/>
</dbReference>
<proteinExistence type="predicted"/>
<organism evidence="11 12">
    <name type="scientific">Macrostomum lignano</name>
    <dbReference type="NCBI Taxonomy" id="282301"/>
    <lineage>
        <taxon>Eukaryota</taxon>
        <taxon>Metazoa</taxon>
        <taxon>Spiralia</taxon>
        <taxon>Lophotrochozoa</taxon>
        <taxon>Platyhelminthes</taxon>
        <taxon>Rhabditophora</taxon>
        <taxon>Macrostomorpha</taxon>
        <taxon>Macrostomida</taxon>
        <taxon>Macrostomidae</taxon>
        <taxon>Macrostomum</taxon>
    </lineage>
</organism>
<reference evidence="12" key="1">
    <citation type="submission" date="2016-11" db="UniProtKB">
        <authorList>
            <consortium name="WormBaseParasite"/>
        </authorList>
    </citation>
    <scope>IDENTIFICATION</scope>
</reference>
<evidence type="ECO:0000256" key="5">
    <source>
        <dbReference type="ARBA" id="ARBA00084097"/>
    </source>
</evidence>
<dbReference type="Gene3D" id="3.60.20.40">
    <property type="match status" value="1"/>
</dbReference>
<feature type="binding site" evidence="7">
    <location>
        <begin position="1833"/>
        <end position="1834"/>
    </location>
    <ligand>
        <name>L-glutamate</name>
        <dbReference type="ChEBI" id="CHEBI:29985"/>
    </ligand>
</feature>
<evidence type="ECO:0000256" key="9">
    <source>
        <dbReference type="SAM" id="Phobius"/>
    </source>
</evidence>
<feature type="transmembrane region" description="Helical" evidence="9">
    <location>
        <begin position="2053"/>
        <end position="2073"/>
    </location>
</feature>
<dbReference type="InterPro" id="IPR017452">
    <property type="entry name" value="GPCR_Rhodpsn_7TM"/>
</dbReference>
<dbReference type="InterPro" id="IPR029055">
    <property type="entry name" value="Ntn_hydrolases_N"/>
</dbReference>
<dbReference type="InterPro" id="IPR043138">
    <property type="entry name" value="GGT_lsub"/>
</dbReference>
<feature type="binding site" evidence="7">
    <location>
        <position position="1805"/>
    </location>
    <ligand>
        <name>L-glutamate</name>
        <dbReference type="ChEBI" id="CHEBI:29985"/>
    </ligand>
</feature>
<sequence length="2331" mass="251602">GEGLLVQLAGNGQVGHLRPVEVVQLGDVVHHPGLVRLDGRQDQQVLQVAVLGEGAAVQDDFLKQLQQVVRQLGQHEGADRRGDLLRIRGLAEGRLHHLRAGEGRRVGRLGDTVYWWEPGQRLVEGVLLAHSDEVIGAAAPLVGQHGQVGIPLLRVPADHLGVIVLIVPQEPLSPGVGVDIFARALCTAACVSPLADRASSQDCSRRSRLRDSAASTSASTEKSVPARLTSWRTVSSGQSSSSRAATTSGRRAGFTWPREFGSGEIRVLVQLRLAVQVQHQVADEVEPVAHNEQRQLVRQSRVLQEVLHPLRLVGRGLAHHPLELLGLAGAAGGLDIAEVNFRVRARAQDAGQVVENSVVGFEGFEQVDELHSAQLLVLSQIPGQHGLQAVHGIRGAQGAEVLQEPLGAEALARPDGAANVVHVGEVLQGALNKADLLAQVGDSLTVVVGEHPGAQDGVSHLRQLENFGLQPGIFGPVGLQDVQRQTGALLQQLVLHQDVHCIGQFDWRLSFLQKRGNTPPHLQQQQGQLQSVLRVLLAQLPQQGRIVGRAGDLLSVQRNLLVLAGLGEAVDGLLGAVGPDIDAQGQQQVHGAGEVAELLGALELVLFEPLLGQLLAALLQHRAAQLQRFHLVEPAEVQQYTEVLQQRRGLAGGRGRLLLTNGRMGISWIEQLVNGISWIEQLSQAVASSLTWNRRIVSGVRREPLGAAAATLAASIKSWNFLANNSPAPGRSQRAASARASWSLRITVSTCGTRLSSSMLTESTWPHLSLPIDADDAASELVGRGDEDGLIADAVQIDGRGGLQVVHVNVAKLGDNVGQAEPVRGLHSNREIGLDLGREEQGAATLPSWPTSMACSLPPAPPDRTEKQNTFTWDAWLVDGFRRAKAAAWPSSGWLTRRSTEYSCMAPTTRPCWAAMPTSTSHFSVESHLAGQVDNLAPGQRRMPIEDLHWARIVVQPPVQHAALRHDADDYRGGPLPKDDVLVHDVGFEFLLFLQVVELQVAAGSKGDGLGKWRDSSGGQSPAWRLVTLPPYSSFLNPVENAHACLKAAIKRQLAQPQLQEELDTPTDVLMSTNSRAYDGFFNLSAVTVLSFVVGQWGTNNVEYLGQVCSGSCVSGGGGGSFVYTDAELLLAAGGGGDAAVYFADVEHAGQVIVIVLHDAPLHLLPDAFGLHPVHGGLQVKEVVRPKRESQRLQVHRAQVARQEGARSHDGVIFFLAARSSMPRLPSMASMLVKPSSFSCGSRKKSREAAVHLRRLRSAAVMVSNWAKKALAMLSVANGCFCCCCGCSIRNRKASVVHAVHPVGVFVVQLADNFVRSGFRLTQRGQTFCKRLLQSCPKQKGELIEQQFKLPGLQIEHSSTSSRKRIMGYTEESDPLVLSSRSSFRDKRCGRGVLTALVISFGLLSIIFLACFLYFAALYSEATKDPASDQVLETYLYNGVTSDATVCSLIGGHVINVLNGSAMDAAVATVLKTKQVATFDYRETAPANASRDMFNGLPSNASTAGGLAIAVPGEVAGLHLAHSRFGRLPWRQVVAPVSQLLRNGQRVTKPLADAMASNFDELPSDGPYAELKRWMVNPATGRIYASGEVLRDEKLAATMDRIAEDPASFYNGSLADDIVQEMSDVGAILGAKDLRSYRPSEPAPISATLPCSRLRLHSMPPPCSGAVLGFILGILDGYDTRPEVKQQLDSYATFLHRVIEAFKFGYAKRSALGDADFVNVTALVTNLTSESYAAEARARITDDATHDVNYYGPSFEWPSDHGTTHVSLVDSEGNSVVVTSTINEYFGSKVKGPKTGILYNNEMDDFSVPNRTNSYDLPPSESNFIQPGKRPMSSMSPVFVTDVDSGELRYIGGGAGGSLITTAVAYVLARQIYLNETVKEATDAFRLHHQLVPNYIMYFNYTSKAQEEMLSALGRKGHQWKLEDSHSVVEMMHRLADGSWQASGDFRKPSKPAAAATAAAYLISQLKETGWDLLEPPASSGDNSACCSCGRLWERHPLNRGVAKPRQSSPLISSLLAAQCALGYSTLALGLLVNSLAIFALRRPCYLNDATRLLLLGCSVADILVLLVSLLNYQLSRLHGWSIRAASHFLCKLHPALANFVTFAAHWLLALLCTERWVASARPRRFHCFSSRSRLLALVLLLCNVALLSAVSIFLVVALQSSGACDVVDSSQTLFWIVNTVDFALRILAPAAVMTGALALRYSAYYCSCYGNASTTTTTQRRPLDDTVRSLPLVLAYFSLTGAPGRACFLIRKQLASGCGLTAAEADCLIDFLIVLAYTGHCARTLILAAVSRRFRRLCRRQLPCLSGHIAPTTVASQTAEHRLREMSTSG</sequence>
<dbReference type="PROSITE" id="PS50262">
    <property type="entry name" value="G_PROTEIN_RECEP_F1_2"/>
    <property type="match status" value="1"/>
</dbReference>
<feature type="transmembrane region" description="Helical" evidence="9">
    <location>
        <begin position="2135"/>
        <end position="2159"/>
    </location>
</feature>
<dbReference type="WBParaSite" id="maker-uti_cns_0013397-snap-gene-0.4-mRNA-1">
    <property type="protein sequence ID" value="maker-uti_cns_0013397-snap-gene-0.4-mRNA-1"/>
    <property type="gene ID" value="maker-uti_cns_0013397-snap-gene-0.4"/>
</dbReference>
<feature type="compositionally biased region" description="Low complexity" evidence="8">
    <location>
        <begin position="229"/>
        <end position="250"/>
    </location>
</feature>
<keyword evidence="4 9" id="KW-0472">Membrane</keyword>
<feature type="binding site" evidence="7">
    <location>
        <begin position="1781"/>
        <end position="1783"/>
    </location>
    <ligand>
        <name>L-glutamate</name>
        <dbReference type="ChEBI" id="CHEBI:29985"/>
    </ligand>
</feature>
<comment type="subcellular location">
    <subcellularLocation>
        <location evidence="1">Membrane</location>
    </subcellularLocation>
</comment>
<dbReference type="InterPro" id="IPR043137">
    <property type="entry name" value="GGT_ssub_C"/>
</dbReference>
<dbReference type="PANTHER" id="PTHR11686">
    <property type="entry name" value="GAMMA GLUTAMYL TRANSPEPTIDASE"/>
    <property type="match status" value="1"/>
</dbReference>
<evidence type="ECO:0000256" key="3">
    <source>
        <dbReference type="ARBA" id="ARBA00022989"/>
    </source>
</evidence>
<feature type="transmembrane region" description="Helical" evidence="9">
    <location>
        <begin position="2021"/>
        <end position="2041"/>
    </location>
</feature>
<keyword evidence="2 9" id="KW-0812">Transmembrane</keyword>
<feature type="transmembrane region" description="Helical" evidence="9">
    <location>
        <begin position="1270"/>
        <end position="1289"/>
    </location>
</feature>
<keyword evidence="3 9" id="KW-1133">Transmembrane helix</keyword>
<feature type="binding site" evidence="7">
    <location>
        <position position="1482"/>
    </location>
    <ligand>
        <name>L-glutamate</name>
        <dbReference type="ChEBI" id="CHEBI:29985"/>
    </ligand>
</feature>
<dbReference type="GO" id="GO:0036374">
    <property type="term" value="F:glutathione hydrolase activity"/>
    <property type="evidence" value="ECO:0007669"/>
    <property type="project" value="InterPro"/>
</dbReference>
<dbReference type="Proteomes" id="UP000095280">
    <property type="component" value="Unplaced"/>
</dbReference>
<feature type="binding site" evidence="7">
    <location>
        <position position="1857"/>
    </location>
    <ligand>
        <name>L-glutamate</name>
        <dbReference type="ChEBI" id="CHEBI:29985"/>
    </ligand>
</feature>
<dbReference type="Gene3D" id="1.10.246.130">
    <property type="match status" value="1"/>
</dbReference>
<keyword evidence="5" id="KW-1202">Platelet aggregation activating toxin</keyword>
<name>A0A1I8IJH8_9PLAT</name>
<feature type="transmembrane region" description="Helical" evidence="9">
    <location>
        <begin position="1393"/>
        <end position="1419"/>
    </location>
</feature>
<dbReference type="FunFam" id="1.10.246.130:FF:000001">
    <property type="entry name" value="Gamma-glutamyltransferase 5 isoform 1"/>
    <property type="match status" value="1"/>
</dbReference>
<feature type="transmembrane region" description="Helical" evidence="9">
    <location>
        <begin position="2093"/>
        <end position="2114"/>
    </location>
</feature>
<feature type="domain" description="G-protein coupled receptors family 1 profile" evidence="10">
    <location>
        <begin position="2033"/>
        <end position="2288"/>
    </location>
</feature>
<evidence type="ECO:0000259" key="10">
    <source>
        <dbReference type="PROSITE" id="PS50262"/>
    </source>
</evidence>